<evidence type="ECO:0000256" key="1">
    <source>
        <dbReference type="SAM" id="MobiDB-lite"/>
    </source>
</evidence>
<dbReference type="Proteomes" id="UP000823775">
    <property type="component" value="Unassembled WGS sequence"/>
</dbReference>
<accession>A0ABS8STC6</accession>
<gene>
    <name evidence="2" type="ORF">HAX54_048039</name>
</gene>
<evidence type="ECO:0000313" key="3">
    <source>
        <dbReference type="Proteomes" id="UP000823775"/>
    </source>
</evidence>
<keyword evidence="3" id="KW-1185">Reference proteome</keyword>
<name>A0ABS8STC6_DATST</name>
<feature type="region of interest" description="Disordered" evidence="1">
    <location>
        <begin position="27"/>
        <end position="47"/>
    </location>
</feature>
<sequence>NYRMYLQKMDSSENSSIQSNLAYKKVGSSSLVSNSSNKMTRKSAGNMKVATSAQHLIHGKFAHQVDHSGQSRDKEFSDFMTHHITHMTRIDESRNKNFADLLTGHTKRKTN</sequence>
<evidence type="ECO:0000313" key="2">
    <source>
        <dbReference type="EMBL" id="MCD7462232.1"/>
    </source>
</evidence>
<feature type="non-terminal residue" evidence="2">
    <location>
        <position position="1"/>
    </location>
</feature>
<comment type="caution">
    <text evidence="2">The sequence shown here is derived from an EMBL/GenBank/DDBJ whole genome shotgun (WGS) entry which is preliminary data.</text>
</comment>
<organism evidence="2 3">
    <name type="scientific">Datura stramonium</name>
    <name type="common">Jimsonweed</name>
    <name type="synonym">Common thornapple</name>
    <dbReference type="NCBI Taxonomy" id="4076"/>
    <lineage>
        <taxon>Eukaryota</taxon>
        <taxon>Viridiplantae</taxon>
        <taxon>Streptophyta</taxon>
        <taxon>Embryophyta</taxon>
        <taxon>Tracheophyta</taxon>
        <taxon>Spermatophyta</taxon>
        <taxon>Magnoliopsida</taxon>
        <taxon>eudicotyledons</taxon>
        <taxon>Gunneridae</taxon>
        <taxon>Pentapetalae</taxon>
        <taxon>asterids</taxon>
        <taxon>lamiids</taxon>
        <taxon>Solanales</taxon>
        <taxon>Solanaceae</taxon>
        <taxon>Solanoideae</taxon>
        <taxon>Datureae</taxon>
        <taxon>Datura</taxon>
    </lineage>
</organism>
<dbReference type="EMBL" id="JACEIK010000789">
    <property type="protein sequence ID" value="MCD7462232.1"/>
    <property type="molecule type" value="Genomic_DNA"/>
</dbReference>
<proteinExistence type="predicted"/>
<feature type="compositionally biased region" description="Low complexity" evidence="1">
    <location>
        <begin position="28"/>
        <end position="37"/>
    </location>
</feature>
<protein>
    <submittedName>
        <fullName evidence="2">Uncharacterized protein</fullName>
    </submittedName>
</protein>
<reference evidence="2 3" key="1">
    <citation type="journal article" date="2021" name="BMC Genomics">
        <title>Datura genome reveals duplications of psychoactive alkaloid biosynthetic genes and high mutation rate following tissue culture.</title>
        <authorList>
            <person name="Rajewski A."/>
            <person name="Carter-House D."/>
            <person name="Stajich J."/>
            <person name="Litt A."/>
        </authorList>
    </citation>
    <scope>NUCLEOTIDE SEQUENCE [LARGE SCALE GENOMIC DNA]</scope>
    <source>
        <strain evidence="2">AR-01</strain>
    </source>
</reference>